<comment type="caution">
    <text evidence="4">The sequence shown here is derived from an EMBL/GenBank/DDBJ whole genome shotgun (WGS) entry which is preliminary data.</text>
</comment>
<name>A0ABS4YNR9_9MICO</name>
<evidence type="ECO:0000256" key="2">
    <source>
        <dbReference type="ARBA" id="ARBA00023315"/>
    </source>
</evidence>
<dbReference type="Pfam" id="PF00583">
    <property type="entry name" value="Acetyltransf_1"/>
    <property type="match status" value="1"/>
</dbReference>
<dbReference type="Proteomes" id="UP000698222">
    <property type="component" value="Unassembled WGS sequence"/>
</dbReference>
<keyword evidence="1" id="KW-0808">Transferase</keyword>
<dbReference type="CDD" id="cd04301">
    <property type="entry name" value="NAT_SF"/>
    <property type="match status" value="1"/>
</dbReference>
<evidence type="ECO:0000256" key="1">
    <source>
        <dbReference type="ARBA" id="ARBA00022679"/>
    </source>
</evidence>
<evidence type="ECO:0000259" key="3">
    <source>
        <dbReference type="PROSITE" id="PS51186"/>
    </source>
</evidence>
<dbReference type="RefSeq" id="WP_209894083.1">
    <property type="nucleotide sequence ID" value="NZ_BAAAJV010000008.1"/>
</dbReference>
<dbReference type="PROSITE" id="PS51186">
    <property type="entry name" value="GNAT"/>
    <property type="match status" value="1"/>
</dbReference>
<evidence type="ECO:0000313" key="5">
    <source>
        <dbReference type="Proteomes" id="UP000698222"/>
    </source>
</evidence>
<dbReference type="InterPro" id="IPR000182">
    <property type="entry name" value="GNAT_dom"/>
</dbReference>
<keyword evidence="5" id="KW-1185">Reference proteome</keyword>
<proteinExistence type="predicted"/>
<sequence>MTRVFALDPDDWPIWRELRLRALEDAPEAFASTLAEVLERDTEKHWRAAVTAPMVPFVAESDGAPAAMGRLMWREDHDAPVELISVWVAPEHRGRGVGGTLVTTAVEHLAIHHPRTRLLLAVVETNAPARALYSRCGFAVIGRNPDDDAELLMEHGAP</sequence>
<protein>
    <submittedName>
        <fullName evidence="4">Ribosomal protein S18 acetylase RimI-like enzyme</fullName>
    </submittedName>
</protein>
<dbReference type="PANTHER" id="PTHR43877">
    <property type="entry name" value="AMINOALKYLPHOSPHONATE N-ACETYLTRANSFERASE-RELATED-RELATED"/>
    <property type="match status" value="1"/>
</dbReference>
<evidence type="ECO:0000313" key="4">
    <source>
        <dbReference type="EMBL" id="MBP2410441.1"/>
    </source>
</evidence>
<gene>
    <name evidence="4" type="ORF">JOF44_003344</name>
</gene>
<dbReference type="EMBL" id="JAGIOC010000001">
    <property type="protein sequence ID" value="MBP2410441.1"/>
    <property type="molecule type" value="Genomic_DNA"/>
</dbReference>
<accession>A0ABS4YNR9</accession>
<dbReference type="InterPro" id="IPR016181">
    <property type="entry name" value="Acyl_CoA_acyltransferase"/>
</dbReference>
<reference evidence="4 5" key="1">
    <citation type="submission" date="2021-03" db="EMBL/GenBank/DDBJ databases">
        <title>Sequencing the genomes of 1000 actinobacteria strains.</title>
        <authorList>
            <person name="Klenk H.-P."/>
        </authorList>
    </citation>
    <scope>NUCLEOTIDE SEQUENCE [LARGE SCALE GENOMIC DNA]</scope>
    <source>
        <strain evidence="4 5">DSM 14564</strain>
    </source>
</reference>
<dbReference type="InterPro" id="IPR050832">
    <property type="entry name" value="Bact_Acetyltransf"/>
</dbReference>
<feature type="domain" description="N-acetyltransferase" evidence="3">
    <location>
        <begin position="2"/>
        <end position="158"/>
    </location>
</feature>
<dbReference type="Gene3D" id="3.40.630.30">
    <property type="match status" value="1"/>
</dbReference>
<keyword evidence="2" id="KW-0012">Acyltransferase</keyword>
<organism evidence="4 5">
    <name type="scientific">Brachybacterium fresconis</name>
    <dbReference type="NCBI Taxonomy" id="173363"/>
    <lineage>
        <taxon>Bacteria</taxon>
        <taxon>Bacillati</taxon>
        <taxon>Actinomycetota</taxon>
        <taxon>Actinomycetes</taxon>
        <taxon>Micrococcales</taxon>
        <taxon>Dermabacteraceae</taxon>
        <taxon>Brachybacterium</taxon>
    </lineage>
</organism>
<dbReference type="SUPFAM" id="SSF55729">
    <property type="entry name" value="Acyl-CoA N-acyltransferases (Nat)"/>
    <property type="match status" value="1"/>
</dbReference>